<gene>
    <name evidence="17" type="ORF">TPAR_07332</name>
</gene>
<comment type="subcellular location">
    <subcellularLocation>
        <location evidence="3">Chromosome</location>
    </subcellularLocation>
    <subcellularLocation>
        <location evidence="2">Nucleus</location>
    </subcellularLocation>
</comment>
<evidence type="ECO:0000256" key="13">
    <source>
        <dbReference type="ARBA" id="ARBA00030653"/>
    </source>
</evidence>
<dbReference type="GO" id="GO:0005634">
    <property type="term" value="C:nucleus"/>
    <property type="evidence" value="ECO:0007669"/>
    <property type="project" value="UniProtKB-SubCell"/>
</dbReference>
<dbReference type="GO" id="GO:0005694">
    <property type="term" value="C:chromosome"/>
    <property type="evidence" value="ECO:0007669"/>
    <property type="project" value="UniProtKB-SubCell"/>
</dbReference>
<feature type="region of interest" description="Disordered" evidence="15">
    <location>
        <begin position="374"/>
        <end position="426"/>
    </location>
</feature>
<evidence type="ECO:0000256" key="7">
    <source>
        <dbReference type="ARBA" id="ARBA00022603"/>
    </source>
</evidence>
<dbReference type="EC" id="2.1.1.372" evidence="12"/>
<feature type="region of interest" description="Disordered" evidence="15">
    <location>
        <begin position="268"/>
        <end position="358"/>
    </location>
</feature>
<dbReference type="Proteomes" id="UP000237481">
    <property type="component" value="Unassembled WGS sequence"/>
</dbReference>
<dbReference type="InterPro" id="IPR041938">
    <property type="entry name" value="Hist-Lys_N-MTase_N"/>
</dbReference>
<evidence type="ECO:0000256" key="10">
    <source>
        <dbReference type="ARBA" id="ARBA00022853"/>
    </source>
</evidence>
<dbReference type="SUPFAM" id="SSF51695">
    <property type="entry name" value="PLC-like phosphodiesterases"/>
    <property type="match status" value="1"/>
</dbReference>
<evidence type="ECO:0000256" key="2">
    <source>
        <dbReference type="ARBA" id="ARBA00004123"/>
    </source>
</evidence>
<reference evidence="17 18" key="1">
    <citation type="submission" date="2018-01" db="EMBL/GenBank/DDBJ databases">
        <title>Harnessing the power of phylogenomics to disentangle the directionality and signatures of interkingdom host jumping in the parasitic fungal genus Tolypocladium.</title>
        <authorList>
            <person name="Quandt C.A."/>
            <person name="Patterson W."/>
            <person name="Spatafora J.W."/>
        </authorList>
    </citation>
    <scope>NUCLEOTIDE SEQUENCE [LARGE SCALE GENOMIC DNA]</scope>
    <source>
        <strain evidence="17 18">NRBC 100945</strain>
    </source>
</reference>
<keyword evidence="8 17" id="KW-0808">Transferase</keyword>
<evidence type="ECO:0000256" key="4">
    <source>
        <dbReference type="ARBA" id="ARBA00014232"/>
    </source>
</evidence>
<keyword evidence="7 17" id="KW-0489">Methyltransferase</keyword>
<organism evidence="17 18">
    <name type="scientific">Tolypocladium paradoxum</name>
    <dbReference type="NCBI Taxonomy" id="94208"/>
    <lineage>
        <taxon>Eukaryota</taxon>
        <taxon>Fungi</taxon>
        <taxon>Dikarya</taxon>
        <taxon>Ascomycota</taxon>
        <taxon>Pezizomycotina</taxon>
        <taxon>Sordariomycetes</taxon>
        <taxon>Hypocreomycetidae</taxon>
        <taxon>Hypocreales</taxon>
        <taxon>Ophiocordycipitaceae</taxon>
        <taxon>Tolypocladium</taxon>
    </lineage>
</organism>
<sequence length="1063" mass="117969">MPAPKSAAAAKRQRLTLAQLATYDDILTDALVDHVFYWTTIPKNRSTYHPSRAVREDVIAKIIQDEVVLNKDVEAGAKELLATDGLRRFLNSLRTDKERDDFERHLRRYLQIYLPDCPWEVSSTNRYTIVTHEACVTARRYIKRNETIKYLSGIQVNITPDEEKEIAVRKKDFSIVVSSRNKCTSLFMGPARFANHDCQANAKLMTTSQAGIEIIATRPIEVGEEITVTYGESYFGEDNCECLCQSCEKNLCNGWEPEDGVTVVKASVEEEQEKPEIYSLRRRRRDDSIGGGSSRTPSVTPIIRPRVYKTRTKGSRFSNAKDSSSAAASPGPASPAPDAGTPRGRKRPIDATAMATPPITPAKRLKYLVEPLERAASRGSSVSGSASSTSGDAMETDITSPEKESPEPSLQTPMKKATAVKREDSDQVDADAMALAPFSPQSIRGLRSPPSSQDGVAKAQSEAAGEHAAMSITSILNPHPSDAPKPVAPISLSIETVEDGAVRADEGGAPKRKKYQRRVFIKQTTPQARLRTPGDYVLTPLLLSEPDMAWIQCTNCSTYFVQQNAYFTRSSCPRCERHSKLYGFIWPKTDRVGPSDKEERVLDHRTVHRFLDTHDERRARGRKGFEETAEPEEAREEPREESRGRKPKREKQAADSGDQDSGIRRMLALPAVLAATCPEYTKNGLRWSAHAVRMNQMQVVGTHNAYHIEVGEQERKIQAEMSSASQDLVYSHSKLDVQLTYQQVRNLELDILADPEGGNYAKPLISKLAGLPYPADPAYAQPGTKVMHIPDVDIHTVCTTLVSCLKIIKAWMDAHPDAVPIPIMTEFKKADARTAALGGARVIPWDNATLLAGLDAEIRSVFPARQLITPDDLRREGKSLEASVLKYGWPDLDSARGRIFFLMDNGPVDAIRDTYRKGRESLEGRVFFTNAAPGDADCAFQKVRRPRAPPRRRANTAQLNDVTTDAYAANIQKQVKLGYWVRTRADIPLSTIRDSCSTAMRDRAFRSGAHIVSTDFPAYGMSARWGCDFAVRLPGGRAAVCNPVNGGKGCVDDEMEKREYREN</sequence>
<dbReference type="Pfam" id="PF00856">
    <property type="entry name" value="SET"/>
    <property type="match status" value="1"/>
</dbReference>
<feature type="domain" description="SET" evidence="16">
    <location>
        <begin position="117"/>
        <end position="231"/>
    </location>
</feature>
<protein>
    <recommendedName>
        <fullName evidence="5">Histone-lysine N-methyltransferase SET9</fullName>
        <ecNumber evidence="12">2.1.1.372</ecNumber>
    </recommendedName>
    <alternativeName>
        <fullName evidence="4">Histone-lysine N-methyltransferase set9</fullName>
    </alternativeName>
    <alternativeName>
        <fullName evidence="13">SET domain protein 9</fullName>
    </alternativeName>
</protein>
<evidence type="ECO:0000256" key="5">
    <source>
        <dbReference type="ARBA" id="ARBA00015413"/>
    </source>
</evidence>
<dbReference type="GO" id="GO:0008081">
    <property type="term" value="F:phosphoric diester hydrolase activity"/>
    <property type="evidence" value="ECO:0007669"/>
    <property type="project" value="InterPro"/>
</dbReference>
<feature type="compositionally biased region" description="Low complexity" evidence="15">
    <location>
        <begin position="377"/>
        <end position="391"/>
    </location>
</feature>
<proteinExistence type="predicted"/>
<evidence type="ECO:0000256" key="8">
    <source>
        <dbReference type="ARBA" id="ARBA00022679"/>
    </source>
</evidence>
<dbReference type="Gene3D" id="2.170.270.10">
    <property type="entry name" value="SET domain"/>
    <property type="match status" value="1"/>
</dbReference>
<feature type="region of interest" description="Disordered" evidence="15">
    <location>
        <begin position="441"/>
        <end position="465"/>
    </location>
</feature>
<dbReference type="SMART" id="SM00317">
    <property type="entry name" value="SET"/>
    <property type="match status" value="1"/>
</dbReference>
<dbReference type="AlphaFoldDB" id="A0A2S4KQL5"/>
<dbReference type="Gene3D" id="1.10.10.1700">
    <property type="entry name" value="Histone-lysine N-methyltransferase"/>
    <property type="match status" value="1"/>
</dbReference>
<evidence type="ECO:0000256" key="12">
    <source>
        <dbReference type="ARBA" id="ARBA00024057"/>
    </source>
</evidence>
<feature type="compositionally biased region" description="Low complexity" evidence="15">
    <location>
        <begin position="322"/>
        <end position="340"/>
    </location>
</feature>
<evidence type="ECO:0000256" key="15">
    <source>
        <dbReference type="SAM" id="MobiDB-lite"/>
    </source>
</evidence>
<comment type="caution">
    <text evidence="17">The sequence shown here is derived from an EMBL/GenBank/DDBJ whole genome shotgun (WGS) entry which is preliminary data.</text>
</comment>
<dbReference type="PROSITE" id="PS50280">
    <property type="entry name" value="SET"/>
    <property type="match status" value="1"/>
</dbReference>
<evidence type="ECO:0000313" key="18">
    <source>
        <dbReference type="Proteomes" id="UP000237481"/>
    </source>
</evidence>
<dbReference type="Pfam" id="PF16670">
    <property type="entry name" value="PI-PLC-C1"/>
    <property type="match status" value="1"/>
</dbReference>
<comment type="catalytic activity">
    <reaction evidence="14">
        <text>L-lysyl(20)-[histone H4] + 3 S-adenosyl-L-methionine = N(6),N(6),N(6)-trimethyl-L-lysyl(20)-[histone H4] + 3 S-adenosyl-L-homocysteine + 3 H(+)</text>
        <dbReference type="Rhea" id="RHEA:64456"/>
        <dbReference type="Rhea" id="RHEA-COMP:15554"/>
        <dbReference type="Rhea" id="RHEA-COMP:15998"/>
        <dbReference type="ChEBI" id="CHEBI:15378"/>
        <dbReference type="ChEBI" id="CHEBI:29969"/>
        <dbReference type="ChEBI" id="CHEBI:57856"/>
        <dbReference type="ChEBI" id="CHEBI:59789"/>
        <dbReference type="ChEBI" id="CHEBI:61961"/>
        <dbReference type="EC" id="2.1.1.372"/>
    </reaction>
</comment>
<dbReference type="GO" id="GO:0140943">
    <property type="term" value="F:histone H4K20 trimethyltransferase activity"/>
    <property type="evidence" value="ECO:0007669"/>
    <property type="project" value="UniProtKB-EC"/>
</dbReference>
<dbReference type="InterPro" id="IPR032075">
    <property type="entry name" value="PI-PLC-C1"/>
</dbReference>
<dbReference type="InterPro" id="IPR017946">
    <property type="entry name" value="PLC-like_Pdiesterase_TIM-brl"/>
</dbReference>
<dbReference type="EMBL" id="PKSG01000845">
    <property type="protein sequence ID" value="POR32459.1"/>
    <property type="molecule type" value="Genomic_DNA"/>
</dbReference>
<keyword evidence="18" id="KW-1185">Reference proteome</keyword>
<dbReference type="PANTHER" id="PTHR12977">
    <property type="entry name" value="SUPPRESSOR OF VARIEGATION 4-20-RELATED"/>
    <property type="match status" value="1"/>
</dbReference>
<keyword evidence="9" id="KW-0949">S-adenosyl-L-methionine</keyword>
<keyword evidence="6" id="KW-0158">Chromosome</keyword>
<dbReference type="InterPro" id="IPR001214">
    <property type="entry name" value="SET_dom"/>
</dbReference>
<comment type="function">
    <text evidence="1">Histone methyltransferase that trimethylates 'Lys-20' of histone H4 to form H4K20me3.</text>
</comment>
<feature type="region of interest" description="Disordered" evidence="15">
    <location>
        <begin position="618"/>
        <end position="662"/>
    </location>
</feature>
<keyword evidence="10" id="KW-0156">Chromatin regulator</keyword>
<dbReference type="InterPro" id="IPR025783">
    <property type="entry name" value="Set9_fungi"/>
</dbReference>
<accession>A0A2S4KQL5</accession>
<dbReference type="CDD" id="cd08589">
    <property type="entry name" value="PI-PLCc_SaPLC1_like"/>
    <property type="match status" value="1"/>
</dbReference>
<evidence type="ECO:0000256" key="3">
    <source>
        <dbReference type="ARBA" id="ARBA00004286"/>
    </source>
</evidence>
<evidence type="ECO:0000313" key="17">
    <source>
        <dbReference type="EMBL" id="POR32459.1"/>
    </source>
</evidence>
<dbReference type="CDD" id="cd10524">
    <property type="entry name" value="SET_Suv4-20-like"/>
    <property type="match status" value="1"/>
</dbReference>
<dbReference type="OrthoDB" id="6627536at2759"/>
<name>A0A2S4KQL5_9HYPO</name>
<dbReference type="PANTHER" id="PTHR12977:SF4">
    <property type="entry name" value="HISTONE-LYSINE N-METHYLTRANSFERASE KMT5B"/>
    <property type="match status" value="1"/>
</dbReference>
<dbReference type="Gene3D" id="3.20.20.190">
    <property type="entry name" value="Phosphatidylinositol (PI) phosphodiesterase"/>
    <property type="match status" value="1"/>
</dbReference>
<dbReference type="PROSITE" id="PS51567">
    <property type="entry name" value="SAM_MT43_SUVAR420_1"/>
    <property type="match status" value="1"/>
</dbReference>
<evidence type="ECO:0000256" key="6">
    <source>
        <dbReference type="ARBA" id="ARBA00022454"/>
    </source>
</evidence>
<evidence type="ECO:0000256" key="9">
    <source>
        <dbReference type="ARBA" id="ARBA00022691"/>
    </source>
</evidence>
<evidence type="ECO:0000256" key="11">
    <source>
        <dbReference type="ARBA" id="ARBA00023242"/>
    </source>
</evidence>
<dbReference type="GO" id="GO:0032259">
    <property type="term" value="P:methylation"/>
    <property type="evidence" value="ECO:0007669"/>
    <property type="project" value="UniProtKB-KW"/>
</dbReference>
<dbReference type="InterPro" id="IPR039977">
    <property type="entry name" value="Suv4-20/Set9"/>
</dbReference>
<dbReference type="SUPFAM" id="SSF82199">
    <property type="entry name" value="SET domain"/>
    <property type="match status" value="1"/>
</dbReference>
<evidence type="ECO:0000256" key="14">
    <source>
        <dbReference type="ARBA" id="ARBA00048081"/>
    </source>
</evidence>
<keyword evidence="11" id="KW-0539">Nucleus</keyword>
<evidence type="ECO:0000256" key="1">
    <source>
        <dbReference type="ARBA" id="ARBA00001984"/>
    </source>
</evidence>
<dbReference type="STRING" id="94208.A0A2S4KQL5"/>
<dbReference type="GO" id="GO:0006629">
    <property type="term" value="P:lipid metabolic process"/>
    <property type="evidence" value="ECO:0007669"/>
    <property type="project" value="InterPro"/>
</dbReference>
<dbReference type="InterPro" id="IPR046341">
    <property type="entry name" value="SET_dom_sf"/>
</dbReference>
<evidence type="ECO:0000259" key="16">
    <source>
        <dbReference type="PROSITE" id="PS50280"/>
    </source>
</evidence>